<keyword evidence="1" id="KW-0732">Signal</keyword>
<proteinExistence type="evidence at transcript level"/>
<evidence type="ECO:0000313" key="2">
    <source>
        <dbReference type="EMBL" id="JAC27158.1"/>
    </source>
</evidence>
<accession>A0A023G2A0</accession>
<reference evidence="2" key="1">
    <citation type="submission" date="2014-03" db="EMBL/GenBank/DDBJ databases">
        <title>The sialotranscriptome of Amblyomma triste, Amblyomma parvum and Amblyomma cajennense ticks, uncovered by 454-based RNA-seq.</title>
        <authorList>
            <person name="Garcia G.R."/>
            <person name="Gardinassi L.G."/>
            <person name="Ribeiro J.M."/>
            <person name="Anatrielo E."/>
            <person name="Ferreira B.R."/>
            <person name="Moreira H.N."/>
            <person name="Mafra C."/>
            <person name="Olegario M.M."/>
            <person name="Szabo P.J."/>
            <person name="Miranda-Santos I.K."/>
            <person name="Maruyama S.R."/>
        </authorList>
    </citation>
    <scope>NUCLEOTIDE SEQUENCE</scope>
    <source>
        <strain evidence="2">Araguapaz</strain>
        <tissue evidence="2">Salivary glands</tissue>
    </source>
</reference>
<evidence type="ECO:0000256" key="1">
    <source>
        <dbReference type="SAM" id="SignalP"/>
    </source>
</evidence>
<dbReference type="AlphaFoldDB" id="A0A023G2A0"/>
<dbReference type="EMBL" id="GBBL01000162">
    <property type="protein sequence ID" value="JAC27158.1"/>
    <property type="molecule type" value="mRNA"/>
</dbReference>
<organism evidence="2">
    <name type="scientific">Amblyomma parvum</name>
    <name type="common">South American tick</name>
    <dbReference type="NCBI Taxonomy" id="251391"/>
    <lineage>
        <taxon>Eukaryota</taxon>
        <taxon>Metazoa</taxon>
        <taxon>Ecdysozoa</taxon>
        <taxon>Arthropoda</taxon>
        <taxon>Chelicerata</taxon>
        <taxon>Arachnida</taxon>
        <taxon>Acari</taxon>
        <taxon>Parasitiformes</taxon>
        <taxon>Ixodida</taxon>
        <taxon>Ixodoidea</taxon>
        <taxon>Ixodidae</taxon>
        <taxon>Amblyomminae</taxon>
        <taxon>Amblyomma</taxon>
    </lineage>
</organism>
<feature type="chain" id="PRO_5001520467" evidence="1">
    <location>
        <begin position="26"/>
        <end position="114"/>
    </location>
</feature>
<sequence>MKSFTVSALVVTLVLLNLSWAEARAAEVNTAASTAHSIFDKFCEMESTVQQTLLNCLAQHEPEVAKDIQQKGYNVSNLPNEVCNTDNHGFPPELLLDVGKSLPLVSVCLPSQTA</sequence>
<protein>
    <submittedName>
        <fullName evidence="2">Putative secreted protein</fullName>
    </submittedName>
</protein>
<feature type="signal peptide" evidence="1">
    <location>
        <begin position="1"/>
        <end position="25"/>
    </location>
</feature>
<name>A0A023G2A0_AMBPA</name>